<evidence type="ECO:0000313" key="3">
    <source>
        <dbReference type="Proteomes" id="UP000095558"/>
    </source>
</evidence>
<reference evidence="2 3" key="1">
    <citation type="submission" date="2015-09" db="EMBL/GenBank/DDBJ databases">
        <authorList>
            <consortium name="Pathogen Informatics"/>
        </authorList>
    </citation>
    <scope>NUCLEOTIDE SEQUENCE [LARGE SCALE GENOMIC DNA]</scope>
    <source>
        <strain evidence="2 3">2789STDY5834855</strain>
    </source>
</reference>
<dbReference type="RefSeq" id="WP_052330768.1">
    <property type="nucleotide sequence ID" value="NZ_CYYT01000005.1"/>
</dbReference>
<dbReference type="EMBL" id="CYZV01000022">
    <property type="protein sequence ID" value="CUO36408.1"/>
    <property type="molecule type" value="Genomic_DNA"/>
</dbReference>
<evidence type="ECO:0000256" key="1">
    <source>
        <dbReference type="SAM" id="SignalP"/>
    </source>
</evidence>
<dbReference type="OrthoDB" id="2111555at2"/>
<name>A0A174EI81_9CLOT</name>
<keyword evidence="1" id="KW-0732">Signal</keyword>
<accession>A0A174EI81</accession>
<dbReference type="Proteomes" id="UP000095558">
    <property type="component" value="Unassembled WGS sequence"/>
</dbReference>
<dbReference type="AlphaFoldDB" id="A0A174EI81"/>
<proteinExistence type="predicted"/>
<evidence type="ECO:0000313" key="2">
    <source>
        <dbReference type="EMBL" id="CUO36408.1"/>
    </source>
</evidence>
<gene>
    <name evidence="2" type="ORF">ERS852470_02126</name>
</gene>
<protein>
    <recommendedName>
        <fullName evidence="4">Lipoprotein</fullName>
    </recommendedName>
</protein>
<dbReference type="GeneID" id="83013600"/>
<feature type="chain" id="PRO_5038948514" description="Lipoprotein" evidence="1">
    <location>
        <begin position="21"/>
        <end position="184"/>
    </location>
</feature>
<evidence type="ECO:0008006" key="4">
    <source>
        <dbReference type="Google" id="ProtNLM"/>
    </source>
</evidence>
<dbReference type="PROSITE" id="PS51257">
    <property type="entry name" value="PROKAR_LIPOPROTEIN"/>
    <property type="match status" value="1"/>
</dbReference>
<organism evidence="2 3">
    <name type="scientific">Clostridium disporicum</name>
    <dbReference type="NCBI Taxonomy" id="84024"/>
    <lineage>
        <taxon>Bacteria</taxon>
        <taxon>Bacillati</taxon>
        <taxon>Bacillota</taxon>
        <taxon>Clostridia</taxon>
        <taxon>Eubacteriales</taxon>
        <taxon>Clostridiaceae</taxon>
        <taxon>Clostridium</taxon>
    </lineage>
</organism>
<sequence length="184" mass="20709">MKRKIIIYVLSILCVFMIGCDSTGTKENNEVSNEKDEFQNTEFVKNEGELTYALTNDYSITITDNITSDNPLIIEGEFFKTDTTEENNVVKVGRKLNLFSKDEDNNIINNYVLEAPSLTIQSENTIIKGGTFIGDIYIKAKGFEIDNTKVKGNLYFKDEETKGTFIKSNAASVQGKISVERKES</sequence>
<feature type="signal peptide" evidence="1">
    <location>
        <begin position="1"/>
        <end position="20"/>
    </location>
</feature>